<keyword evidence="3" id="KW-1185">Reference proteome</keyword>
<name>A0ABD0N0S3_CIRMR</name>
<evidence type="ECO:0000313" key="3">
    <source>
        <dbReference type="Proteomes" id="UP001529510"/>
    </source>
</evidence>
<accession>A0ABD0N0S3</accession>
<dbReference type="AlphaFoldDB" id="A0ABD0N0S3"/>
<evidence type="ECO:0000256" key="1">
    <source>
        <dbReference type="SAM" id="Coils"/>
    </source>
</evidence>
<keyword evidence="1" id="KW-0175">Coiled coil</keyword>
<gene>
    <name evidence="2" type="ORF">M9458_049376</name>
</gene>
<feature type="coiled-coil region" evidence="1">
    <location>
        <begin position="6"/>
        <end position="33"/>
    </location>
</feature>
<organism evidence="2 3">
    <name type="scientific">Cirrhinus mrigala</name>
    <name type="common">Mrigala</name>
    <dbReference type="NCBI Taxonomy" id="683832"/>
    <lineage>
        <taxon>Eukaryota</taxon>
        <taxon>Metazoa</taxon>
        <taxon>Chordata</taxon>
        <taxon>Craniata</taxon>
        <taxon>Vertebrata</taxon>
        <taxon>Euteleostomi</taxon>
        <taxon>Actinopterygii</taxon>
        <taxon>Neopterygii</taxon>
        <taxon>Teleostei</taxon>
        <taxon>Ostariophysi</taxon>
        <taxon>Cypriniformes</taxon>
        <taxon>Cyprinidae</taxon>
        <taxon>Labeoninae</taxon>
        <taxon>Labeonini</taxon>
        <taxon>Cirrhinus</taxon>
    </lineage>
</organism>
<reference evidence="2 3" key="1">
    <citation type="submission" date="2024-05" db="EMBL/GenBank/DDBJ databases">
        <title>Genome sequencing and assembly of Indian major carp, Cirrhinus mrigala (Hamilton, 1822).</title>
        <authorList>
            <person name="Mohindra V."/>
            <person name="Chowdhury L.M."/>
            <person name="Lal K."/>
            <person name="Jena J.K."/>
        </authorList>
    </citation>
    <scope>NUCLEOTIDE SEQUENCE [LARGE SCALE GENOMIC DNA]</scope>
    <source>
        <strain evidence="2">CM1030</strain>
        <tissue evidence="2">Blood</tissue>
    </source>
</reference>
<evidence type="ECO:0000313" key="2">
    <source>
        <dbReference type="EMBL" id="KAL0155113.1"/>
    </source>
</evidence>
<dbReference type="EMBL" id="JAMKFB020000025">
    <property type="protein sequence ID" value="KAL0155113.1"/>
    <property type="molecule type" value="Genomic_DNA"/>
</dbReference>
<proteinExistence type="predicted"/>
<dbReference type="Proteomes" id="UP001529510">
    <property type="component" value="Unassembled WGS sequence"/>
</dbReference>
<protein>
    <submittedName>
        <fullName evidence="2">Uncharacterized protein</fullName>
    </submittedName>
</protein>
<sequence>MPPKKLHTQAEEVDDIKRSLDMLTEEVSAVRQQRLQNIEKDKRIMLLENRVVDLEQYTRMNDIMVTGLEPRSYAPALTTLNEGETNEQDDTSVEQHVTAFLRSKGTELDREI</sequence>
<comment type="caution">
    <text evidence="2">The sequence shown here is derived from an EMBL/GenBank/DDBJ whole genome shotgun (WGS) entry which is preliminary data.</text>
</comment>